<feature type="domain" description="Survival protein SurE-like phosphatase/nucleotidase" evidence="1">
    <location>
        <begin position="8"/>
        <end position="209"/>
    </location>
</feature>
<evidence type="ECO:0000313" key="3">
    <source>
        <dbReference type="Proteomes" id="UP000193560"/>
    </source>
</evidence>
<dbReference type="Gene3D" id="3.40.1210.10">
    <property type="entry name" value="Survival protein SurE-like phosphatase/nucleotidase"/>
    <property type="match status" value="1"/>
</dbReference>
<dbReference type="NCBIfam" id="TIGR00087">
    <property type="entry name" value="surE"/>
    <property type="match status" value="1"/>
</dbReference>
<reference evidence="2 3" key="1">
    <citation type="submission" date="2016-07" db="EMBL/GenBank/DDBJ databases">
        <title>Pervasive Adenine N6-methylation of Active Genes in Fungi.</title>
        <authorList>
            <consortium name="DOE Joint Genome Institute"/>
            <person name="Mondo S.J."/>
            <person name="Dannebaum R.O."/>
            <person name="Kuo R.C."/>
            <person name="Labutti K."/>
            <person name="Haridas S."/>
            <person name="Kuo A."/>
            <person name="Salamov A."/>
            <person name="Ahrendt S.R."/>
            <person name="Lipzen A."/>
            <person name="Sullivan W."/>
            <person name="Andreopoulos W.B."/>
            <person name="Clum A."/>
            <person name="Lindquist E."/>
            <person name="Daum C."/>
            <person name="Ramamoorthy G.K."/>
            <person name="Gryganskyi A."/>
            <person name="Culley D."/>
            <person name="Magnuson J.K."/>
            <person name="James T.Y."/>
            <person name="O'Malley M.A."/>
            <person name="Stajich J.E."/>
            <person name="Spatafora J.W."/>
            <person name="Visel A."/>
            <person name="Grigoriev I.V."/>
        </authorList>
    </citation>
    <scope>NUCLEOTIDE SEQUENCE [LARGE SCALE GENOMIC DNA]</scope>
    <source>
        <strain evidence="2 3">NRRL 1336</strain>
    </source>
</reference>
<proteinExistence type="predicted"/>
<dbReference type="AlphaFoldDB" id="A0A1X2I7F8"/>
<organism evidence="2 3">
    <name type="scientific">Absidia repens</name>
    <dbReference type="NCBI Taxonomy" id="90262"/>
    <lineage>
        <taxon>Eukaryota</taxon>
        <taxon>Fungi</taxon>
        <taxon>Fungi incertae sedis</taxon>
        <taxon>Mucoromycota</taxon>
        <taxon>Mucoromycotina</taxon>
        <taxon>Mucoromycetes</taxon>
        <taxon>Mucorales</taxon>
        <taxon>Cunninghamellaceae</taxon>
        <taxon>Absidia</taxon>
    </lineage>
</organism>
<dbReference type="InterPro" id="IPR002828">
    <property type="entry name" value="SurE-like_Pase/nucleotidase"/>
</dbReference>
<dbReference type="InterPro" id="IPR036523">
    <property type="entry name" value="SurE-like_sf"/>
</dbReference>
<protein>
    <submittedName>
        <fullName evidence="2">Survival protein sure-like phosphatase/nucleotidase</fullName>
    </submittedName>
</protein>
<dbReference type="OrthoDB" id="202825at2759"/>
<dbReference type="PANTHER" id="PTHR47551">
    <property type="entry name" value="TUBULIN--TYROSINE LIGASE PBY1-RELATED"/>
    <property type="match status" value="1"/>
</dbReference>
<sequence>MAATPIRVVICNDDGPPNQEESPFILPFVEHLEKKGWHVTVCLPNSQKSWIGKSMLIKDRIELSYYHRDSHEVSYHQRQANDFVLLSGTPSTCVNIALHHIFKDHSFDFVLCGPNFGRNTSTPSTLSSGTIGAALEATLCRKKAIALSFPFFSRDFKMNEIQNACMMASNVIQQIYEKDNWPINGLFNINVPLVDYDCPVHVTQFHQAYYGSLFKPLTDTNNTDNKEGVNGGSVEEQVRLASESGNEPGRTVFKFAPNIKSMTNTNDAVPGTDAWALHNKYISVTPMIASYEVAKLDQDYGVGSLNKL</sequence>
<accession>A0A1X2I7F8</accession>
<dbReference type="STRING" id="90262.A0A1X2I7F8"/>
<dbReference type="GO" id="GO:0000932">
    <property type="term" value="C:P-body"/>
    <property type="evidence" value="ECO:0007669"/>
    <property type="project" value="TreeGrafter"/>
</dbReference>
<dbReference type="InterPro" id="IPR027746">
    <property type="entry name" value="TTL"/>
</dbReference>
<dbReference type="PANTHER" id="PTHR47551:SF1">
    <property type="entry name" value="TUBULIN--TYROSINE LIGASE PBY1-RELATED"/>
    <property type="match status" value="1"/>
</dbReference>
<dbReference type="EMBL" id="MCGE01000022">
    <property type="protein sequence ID" value="ORZ11083.1"/>
    <property type="molecule type" value="Genomic_DNA"/>
</dbReference>
<dbReference type="Pfam" id="PF01975">
    <property type="entry name" value="SurE"/>
    <property type="match status" value="1"/>
</dbReference>
<dbReference type="GO" id="GO:0016787">
    <property type="term" value="F:hydrolase activity"/>
    <property type="evidence" value="ECO:0007669"/>
    <property type="project" value="InterPro"/>
</dbReference>
<keyword evidence="3" id="KW-1185">Reference proteome</keyword>
<gene>
    <name evidence="2" type="ORF">BCR42DRAFT_421533</name>
</gene>
<evidence type="ECO:0000313" key="2">
    <source>
        <dbReference type="EMBL" id="ORZ11083.1"/>
    </source>
</evidence>
<dbReference type="Proteomes" id="UP000193560">
    <property type="component" value="Unassembled WGS sequence"/>
</dbReference>
<comment type="caution">
    <text evidence="2">The sequence shown here is derived from an EMBL/GenBank/DDBJ whole genome shotgun (WGS) entry which is preliminary data.</text>
</comment>
<name>A0A1X2I7F8_9FUNG</name>
<evidence type="ECO:0000259" key="1">
    <source>
        <dbReference type="Pfam" id="PF01975"/>
    </source>
</evidence>
<dbReference type="SUPFAM" id="SSF64167">
    <property type="entry name" value="SurE-like"/>
    <property type="match status" value="1"/>
</dbReference>